<proteinExistence type="predicted"/>
<sequence>MKPVQALPYATDAQRLALIDGKKWSAAEVQRAALVKADTLTNYLSKNRLRLASVSDGPGRPRQFCTVDVYQLALMNRLVELTRRPEWAARTVEIMLFEDVIHRAHHEIIGSDADDALFRTMSAASKINGDLVNLDEHSKAKGTLEAACVAFCTSLSKCPPMYTHRDIENPFVVYFAPEYISAKPPIYEFTLRLGTPPYNPDRYDQDMRIAPVAGLYVNLTWLFTMVDRDLEQLLIERSRRPDTDTTRTSA</sequence>
<evidence type="ECO:0000313" key="2">
    <source>
        <dbReference type="Proteomes" id="UP000553963"/>
    </source>
</evidence>
<dbReference type="AlphaFoldDB" id="A0A840ALC0"/>
<dbReference type="EMBL" id="JACIDS010000002">
    <property type="protein sequence ID" value="MBB3930053.1"/>
    <property type="molecule type" value="Genomic_DNA"/>
</dbReference>
<accession>A0A840ALC0</accession>
<organism evidence="1 2">
    <name type="scientific">Kaistia hirudinis</name>
    <dbReference type="NCBI Taxonomy" id="1293440"/>
    <lineage>
        <taxon>Bacteria</taxon>
        <taxon>Pseudomonadati</taxon>
        <taxon>Pseudomonadota</taxon>
        <taxon>Alphaproteobacteria</taxon>
        <taxon>Hyphomicrobiales</taxon>
        <taxon>Kaistiaceae</taxon>
        <taxon>Kaistia</taxon>
    </lineage>
</organism>
<dbReference type="RefSeq" id="WP_183397750.1">
    <property type="nucleotide sequence ID" value="NZ_JACIDS010000002.1"/>
</dbReference>
<keyword evidence="2" id="KW-1185">Reference proteome</keyword>
<dbReference type="Proteomes" id="UP000553963">
    <property type="component" value="Unassembled WGS sequence"/>
</dbReference>
<evidence type="ECO:0000313" key="1">
    <source>
        <dbReference type="EMBL" id="MBB3930053.1"/>
    </source>
</evidence>
<name>A0A840ALC0_9HYPH</name>
<reference evidence="1 2" key="1">
    <citation type="submission" date="2020-08" db="EMBL/GenBank/DDBJ databases">
        <title>Genomic Encyclopedia of Type Strains, Phase IV (KMG-IV): sequencing the most valuable type-strain genomes for metagenomic binning, comparative biology and taxonomic classification.</title>
        <authorList>
            <person name="Goeker M."/>
        </authorList>
    </citation>
    <scope>NUCLEOTIDE SEQUENCE [LARGE SCALE GENOMIC DNA]</scope>
    <source>
        <strain evidence="1 2">DSM 25966</strain>
    </source>
</reference>
<comment type="caution">
    <text evidence="1">The sequence shown here is derived from an EMBL/GenBank/DDBJ whole genome shotgun (WGS) entry which is preliminary data.</text>
</comment>
<protein>
    <submittedName>
        <fullName evidence="1">Uncharacterized protein</fullName>
    </submittedName>
</protein>
<gene>
    <name evidence="1" type="ORF">GGR25_001092</name>
</gene>